<dbReference type="Gene3D" id="3.90.820.10">
    <property type="entry name" value="Structural Genomics, Unknown Function 30-nov-00 1gh9 Mol_id"/>
    <property type="match status" value="1"/>
</dbReference>
<dbReference type="STRING" id="1886670.PTI45_00574"/>
<dbReference type="NCBIfam" id="TIGR01733">
    <property type="entry name" value="AA-adenyl-dom"/>
    <property type="match status" value="1"/>
</dbReference>
<dbReference type="SUPFAM" id="SSF56801">
    <property type="entry name" value="Acetyl-CoA synthetase-like"/>
    <property type="match status" value="1"/>
</dbReference>
<dbReference type="Proteomes" id="UP000094578">
    <property type="component" value="Unassembled WGS sequence"/>
</dbReference>
<comment type="similarity">
    <text evidence="1">Belongs to the ATP-dependent AMP-binding enzyme family.</text>
</comment>
<dbReference type="PANTHER" id="PTHR45527">
    <property type="entry name" value="NONRIBOSOMAL PEPTIDE SYNTHETASE"/>
    <property type="match status" value="1"/>
</dbReference>
<evidence type="ECO:0000256" key="1">
    <source>
        <dbReference type="ARBA" id="ARBA00006432"/>
    </source>
</evidence>
<proteinExistence type="inferred from homology"/>
<dbReference type="InterPro" id="IPR000873">
    <property type="entry name" value="AMP-dep_synth/lig_dom"/>
</dbReference>
<dbReference type="PROSITE" id="PS50075">
    <property type="entry name" value="CARRIER"/>
    <property type="match status" value="1"/>
</dbReference>
<comment type="caution">
    <text evidence="5">The sequence shown here is derived from an EMBL/GenBank/DDBJ whole genome shotgun (WGS) entry which is preliminary data.</text>
</comment>
<dbReference type="InterPro" id="IPR010071">
    <property type="entry name" value="AA_adenyl_dom"/>
</dbReference>
<evidence type="ECO:0000313" key="6">
    <source>
        <dbReference type="Proteomes" id="UP000094578"/>
    </source>
</evidence>
<dbReference type="FunFam" id="3.40.50.980:FF:000001">
    <property type="entry name" value="Non-ribosomal peptide synthetase"/>
    <property type="match status" value="1"/>
</dbReference>
<dbReference type="Gene3D" id="3.30.300.30">
    <property type="match status" value="1"/>
</dbReference>
<dbReference type="GO" id="GO:0017000">
    <property type="term" value="P:antibiotic biosynthetic process"/>
    <property type="evidence" value="ECO:0007669"/>
    <property type="project" value="UniProtKB-KW"/>
</dbReference>
<sequence length="694" mass="77284">MSIHLPYITLINHEGQYSIWSAEKNLPHGWISTGFEGTMEQCMQHIESVWTNMQPDHLHASPILTSSLFSLEDTIDNDYISKTDIWPIPAGKVSSGCESPETEPICIHEQFEYVAKATPDKIALRYYSFTMTYQEVNEAAEQLANRLVQLGVKPDSIVCVLADRSFELIISLLAILKAGGCYLCLETNIPDTRLAFILDDASPCLVITQSQFVGRLADYSIPLVVLEKEQEISAPSRGTISVTPEHLAYISYTSGSTGTPKGVCIPHRAVARLVLNDTDFSFTANDVFMLVSPVAFDASTLEIWCCLGKGACLVIYDSGIVRPDLLSETIIEKGVTVVWLTAGLFQLMVNMYLPTFQNVRHVLAGGDVISVPHLELLLHTHPHLQFTNGYGPTENTTFSTCWTSSIMTEQPTVPIGIPINGTWLIVCDENLCPVDIGQEGELYLAGAGLARGYLHRPAETAIKFIANPWSKHPGARMLKTGDRVRQYPDGTIEFVGRVDRQIKIQGYRVEPDEIEKVIMQYQSIQVAVVMPQQDPHGNKRLIAYVKLDQTEEVETEILANIYTYLKESLPAYMVPWAMTVLNEMPLTANGKIDRHQLPVAKRSPRRLQTAYVAPRNHLESTLAALWGEKLSIEPIGIHDNFFSIGGDSLILSELIIDMEQKLNVAIPARFLYLKPTLAELSVIIEDNQQSLKNN</sequence>
<keyword evidence="6" id="KW-1185">Reference proteome</keyword>
<dbReference type="InterPro" id="IPR020845">
    <property type="entry name" value="AMP-binding_CS"/>
</dbReference>
<gene>
    <name evidence="5" type="ORF">PTI45_00574</name>
</gene>
<dbReference type="Pfam" id="PF00501">
    <property type="entry name" value="AMP-binding"/>
    <property type="match status" value="1"/>
</dbReference>
<dbReference type="GO" id="GO:0044550">
    <property type="term" value="P:secondary metabolite biosynthetic process"/>
    <property type="evidence" value="ECO:0007669"/>
    <property type="project" value="TreeGrafter"/>
</dbReference>
<dbReference type="AlphaFoldDB" id="A0A1E3L977"/>
<dbReference type="SUPFAM" id="SSF47336">
    <property type="entry name" value="ACP-like"/>
    <property type="match status" value="1"/>
</dbReference>
<dbReference type="GO" id="GO:0043041">
    <property type="term" value="P:amino acid activation for nonribosomal peptide biosynthetic process"/>
    <property type="evidence" value="ECO:0007669"/>
    <property type="project" value="TreeGrafter"/>
</dbReference>
<dbReference type="GO" id="GO:0005737">
    <property type="term" value="C:cytoplasm"/>
    <property type="evidence" value="ECO:0007669"/>
    <property type="project" value="TreeGrafter"/>
</dbReference>
<dbReference type="GO" id="GO:0031177">
    <property type="term" value="F:phosphopantetheine binding"/>
    <property type="evidence" value="ECO:0007669"/>
    <property type="project" value="TreeGrafter"/>
</dbReference>
<dbReference type="PANTHER" id="PTHR45527:SF1">
    <property type="entry name" value="FATTY ACID SYNTHASE"/>
    <property type="match status" value="1"/>
</dbReference>
<keyword evidence="3" id="KW-0045">Antibiotic biosynthesis</keyword>
<protein>
    <submittedName>
        <fullName evidence="5">Linear gramicidin synthase subunit B</fullName>
    </submittedName>
</protein>
<dbReference type="SUPFAM" id="SSF160582">
    <property type="entry name" value="MbtH-like"/>
    <property type="match status" value="1"/>
</dbReference>
<accession>A0A1E3L977</accession>
<dbReference type="EMBL" id="MDER01000025">
    <property type="protein sequence ID" value="ODP30121.1"/>
    <property type="molecule type" value="Genomic_DNA"/>
</dbReference>
<dbReference type="Pfam" id="PF00550">
    <property type="entry name" value="PP-binding"/>
    <property type="match status" value="1"/>
</dbReference>
<dbReference type="InterPro" id="IPR005153">
    <property type="entry name" value="MbtH-like_dom"/>
</dbReference>
<dbReference type="InterPro" id="IPR038020">
    <property type="entry name" value="MbtH-like_sf"/>
</dbReference>
<reference evidence="5 6" key="1">
    <citation type="submission" date="2016-08" db="EMBL/GenBank/DDBJ databases">
        <title>Genome sequencing of Paenibacillus sp. TI45-13ar, isolated from Korean traditional nuruk.</title>
        <authorList>
            <person name="Kim S.-J."/>
        </authorList>
    </citation>
    <scope>NUCLEOTIDE SEQUENCE [LARGE SCALE GENOMIC DNA]</scope>
    <source>
        <strain evidence="5 6">TI45-13ar</strain>
    </source>
</reference>
<evidence type="ECO:0000256" key="3">
    <source>
        <dbReference type="ARBA" id="ARBA00023194"/>
    </source>
</evidence>
<dbReference type="CDD" id="cd12117">
    <property type="entry name" value="A_NRPS_Srf_like"/>
    <property type="match status" value="1"/>
</dbReference>
<dbReference type="InterPro" id="IPR009081">
    <property type="entry name" value="PP-bd_ACP"/>
</dbReference>
<dbReference type="RefSeq" id="WP_083243312.1">
    <property type="nucleotide sequence ID" value="NZ_MDER01000025.1"/>
</dbReference>
<evidence type="ECO:0000259" key="4">
    <source>
        <dbReference type="PROSITE" id="PS50075"/>
    </source>
</evidence>
<dbReference type="PROSITE" id="PS00455">
    <property type="entry name" value="AMP_BINDING"/>
    <property type="match status" value="1"/>
</dbReference>
<dbReference type="InterPro" id="IPR036736">
    <property type="entry name" value="ACP-like_sf"/>
</dbReference>
<keyword evidence="2" id="KW-0677">Repeat</keyword>
<dbReference type="InterPro" id="IPR025110">
    <property type="entry name" value="AMP-bd_C"/>
</dbReference>
<evidence type="ECO:0000256" key="2">
    <source>
        <dbReference type="ARBA" id="ARBA00022737"/>
    </source>
</evidence>
<feature type="domain" description="Carrier" evidence="4">
    <location>
        <begin position="613"/>
        <end position="688"/>
    </location>
</feature>
<dbReference type="Pfam" id="PF03621">
    <property type="entry name" value="MbtH"/>
    <property type="match status" value="1"/>
</dbReference>
<organism evidence="5 6">
    <name type="scientific">Paenibacillus nuruki</name>
    <dbReference type="NCBI Taxonomy" id="1886670"/>
    <lineage>
        <taxon>Bacteria</taxon>
        <taxon>Bacillati</taxon>
        <taxon>Bacillota</taxon>
        <taxon>Bacilli</taxon>
        <taxon>Bacillales</taxon>
        <taxon>Paenibacillaceae</taxon>
        <taxon>Paenibacillus</taxon>
    </lineage>
</organism>
<dbReference type="InterPro" id="IPR045851">
    <property type="entry name" value="AMP-bd_C_sf"/>
</dbReference>
<dbReference type="Pfam" id="PF13193">
    <property type="entry name" value="AMP-binding_C"/>
    <property type="match status" value="1"/>
</dbReference>
<dbReference type="SMART" id="SM00923">
    <property type="entry name" value="MbtH"/>
    <property type="match status" value="1"/>
</dbReference>
<name>A0A1E3L977_9BACL</name>
<dbReference type="PATRIC" id="fig|1886670.3.peg.593"/>
<dbReference type="Gene3D" id="2.30.38.10">
    <property type="entry name" value="Luciferase, Domain 3"/>
    <property type="match status" value="1"/>
</dbReference>
<evidence type="ECO:0000313" key="5">
    <source>
        <dbReference type="EMBL" id="ODP30121.1"/>
    </source>
</evidence>
<dbReference type="Gene3D" id="1.10.1200.10">
    <property type="entry name" value="ACP-like"/>
    <property type="match status" value="1"/>
</dbReference>
<dbReference type="Gene3D" id="3.40.50.980">
    <property type="match status" value="2"/>
</dbReference>